<gene>
    <name evidence="3" type="ORF">VTL71DRAFT_15611</name>
</gene>
<feature type="region of interest" description="Disordered" evidence="1">
    <location>
        <begin position="78"/>
        <end position="109"/>
    </location>
</feature>
<dbReference type="EMBL" id="JAZHXI010000008">
    <property type="protein sequence ID" value="KAL2069273.1"/>
    <property type="molecule type" value="Genomic_DNA"/>
</dbReference>
<evidence type="ECO:0000259" key="2">
    <source>
        <dbReference type="PROSITE" id="PS51186"/>
    </source>
</evidence>
<feature type="domain" description="N-acetyltransferase" evidence="2">
    <location>
        <begin position="94"/>
        <end position="263"/>
    </location>
</feature>
<sequence length="263" mass="29479">MGNPIAISIHTPKSTDLPTLSRLDIAANASHPLISQSFTYPFQALKLFLAHLQFCFERPATYRICVARLSTRCHRGSGEGNLKLTRSGSADSGVDVSPIPPDSLLDDGDDDDATGEVIGFMMWKIRTTPTHMPGEESDDWDWTSQLPKGTDMKLWKRYTEVMSSDTGIGEGDIEILKLAVLPRYQGRGVGTRLLQTFLRKVEIESEAGPGLPDDEKIIRVRASRSAKALYEKLGWRMVNQYTLDLREWGRARAYIDFEMVRDA</sequence>
<comment type="caution">
    <text evidence="3">The sequence shown here is derived from an EMBL/GenBank/DDBJ whole genome shotgun (WGS) entry which is preliminary data.</text>
</comment>
<keyword evidence="4" id="KW-1185">Reference proteome</keyword>
<accession>A0ABR4CH36</accession>
<dbReference type="Gene3D" id="3.40.630.30">
    <property type="match status" value="1"/>
</dbReference>
<dbReference type="Proteomes" id="UP001595075">
    <property type="component" value="Unassembled WGS sequence"/>
</dbReference>
<dbReference type="InterPro" id="IPR016181">
    <property type="entry name" value="Acyl_CoA_acyltransferase"/>
</dbReference>
<reference evidence="3 4" key="1">
    <citation type="journal article" date="2024" name="Commun. Biol.">
        <title>Comparative genomic analysis of thermophilic fungi reveals convergent evolutionary adaptations and gene losses.</title>
        <authorList>
            <person name="Steindorff A.S."/>
            <person name="Aguilar-Pontes M.V."/>
            <person name="Robinson A.J."/>
            <person name="Andreopoulos B."/>
            <person name="LaButti K."/>
            <person name="Kuo A."/>
            <person name="Mondo S."/>
            <person name="Riley R."/>
            <person name="Otillar R."/>
            <person name="Haridas S."/>
            <person name="Lipzen A."/>
            <person name="Grimwood J."/>
            <person name="Schmutz J."/>
            <person name="Clum A."/>
            <person name="Reid I.D."/>
            <person name="Moisan M.C."/>
            <person name="Butler G."/>
            <person name="Nguyen T.T.M."/>
            <person name="Dewar K."/>
            <person name="Conant G."/>
            <person name="Drula E."/>
            <person name="Henrissat B."/>
            <person name="Hansel C."/>
            <person name="Singer S."/>
            <person name="Hutchinson M.I."/>
            <person name="de Vries R.P."/>
            <person name="Natvig D.O."/>
            <person name="Powell A.J."/>
            <person name="Tsang A."/>
            <person name="Grigoriev I.V."/>
        </authorList>
    </citation>
    <scope>NUCLEOTIDE SEQUENCE [LARGE SCALE GENOMIC DNA]</scope>
    <source>
        <strain evidence="3 4">CBS 494.80</strain>
    </source>
</reference>
<evidence type="ECO:0000313" key="3">
    <source>
        <dbReference type="EMBL" id="KAL2069273.1"/>
    </source>
</evidence>
<evidence type="ECO:0000313" key="4">
    <source>
        <dbReference type="Proteomes" id="UP001595075"/>
    </source>
</evidence>
<proteinExistence type="predicted"/>
<protein>
    <recommendedName>
        <fullName evidence="2">N-acetyltransferase domain-containing protein</fullName>
    </recommendedName>
</protein>
<evidence type="ECO:0000256" key="1">
    <source>
        <dbReference type="SAM" id="MobiDB-lite"/>
    </source>
</evidence>
<dbReference type="SUPFAM" id="SSF55729">
    <property type="entry name" value="Acyl-CoA N-acyltransferases (Nat)"/>
    <property type="match status" value="1"/>
</dbReference>
<name>A0ABR4CH36_9HELO</name>
<dbReference type="CDD" id="cd04301">
    <property type="entry name" value="NAT_SF"/>
    <property type="match status" value="1"/>
</dbReference>
<dbReference type="PROSITE" id="PS51186">
    <property type="entry name" value="GNAT"/>
    <property type="match status" value="1"/>
</dbReference>
<dbReference type="InterPro" id="IPR000182">
    <property type="entry name" value="GNAT_dom"/>
</dbReference>
<organism evidence="3 4">
    <name type="scientific">Oculimacula yallundae</name>
    <dbReference type="NCBI Taxonomy" id="86028"/>
    <lineage>
        <taxon>Eukaryota</taxon>
        <taxon>Fungi</taxon>
        <taxon>Dikarya</taxon>
        <taxon>Ascomycota</taxon>
        <taxon>Pezizomycotina</taxon>
        <taxon>Leotiomycetes</taxon>
        <taxon>Helotiales</taxon>
        <taxon>Ploettnerulaceae</taxon>
        <taxon>Oculimacula</taxon>
    </lineage>
</organism>
<dbReference type="Pfam" id="PF13508">
    <property type="entry name" value="Acetyltransf_7"/>
    <property type="match status" value="1"/>
</dbReference>